<dbReference type="KEGG" id="fra:Francci3_4052"/>
<organism evidence="1 2">
    <name type="scientific">Frankia casuarinae (strain DSM 45818 / CECT 9043 / HFP020203 / CcI3)</name>
    <dbReference type="NCBI Taxonomy" id="106370"/>
    <lineage>
        <taxon>Bacteria</taxon>
        <taxon>Bacillati</taxon>
        <taxon>Actinomycetota</taxon>
        <taxon>Actinomycetes</taxon>
        <taxon>Frankiales</taxon>
        <taxon>Frankiaceae</taxon>
        <taxon>Frankia</taxon>
    </lineage>
</organism>
<proteinExistence type="predicted"/>
<keyword evidence="2" id="KW-1185">Reference proteome</keyword>
<dbReference type="Proteomes" id="UP000001937">
    <property type="component" value="Chromosome"/>
</dbReference>
<dbReference type="HOGENOM" id="CLU_1756139_0_0_11"/>
<dbReference type="RefSeq" id="WP_011438422.1">
    <property type="nucleotide sequence ID" value="NC_007777.1"/>
</dbReference>
<protein>
    <submittedName>
        <fullName evidence="1">Uncharacterized protein</fullName>
    </submittedName>
</protein>
<dbReference type="EMBL" id="CP000249">
    <property type="protein sequence ID" value="ABD13402.1"/>
    <property type="molecule type" value="Genomic_DNA"/>
</dbReference>
<evidence type="ECO:0000313" key="2">
    <source>
        <dbReference type="Proteomes" id="UP000001937"/>
    </source>
</evidence>
<name>Q2J5P0_FRACC</name>
<sequence length="148" mass="15533">MFSYLHRLRTISVLGAATLVGGLLGGGGYAYAQSGFTGNPWVFRATNQSAEGLRIQSTGGPNGQLFIVYDHLNQPIFAVNKAGGAGVFGDNFNVHQGNDILHPWVRISVTDPQPADCVTTGQLVIGGSTGSGGRIWRCVVGQGWTSVV</sequence>
<dbReference type="AlphaFoldDB" id="Q2J5P0"/>
<reference evidence="1 2" key="1">
    <citation type="journal article" date="2007" name="Genome Res.">
        <title>Genome characteristics of facultatively symbiotic Frankia sp. strains reflect host range and host plant biogeography.</title>
        <authorList>
            <person name="Normand P."/>
            <person name="Lapierre P."/>
            <person name="Tisa L.S."/>
            <person name="Gogarten J.P."/>
            <person name="Alloisio N."/>
            <person name="Bagnarol E."/>
            <person name="Bassi C.A."/>
            <person name="Berry A.M."/>
            <person name="Bickhart D.M."/>
            <person name="Choisne N."/>
            <person name="Couloux A."/>
            <person name="Cournoyer B."/>
            <person name="Cruveiller S."/>
            <person name="Daubin V."/>
            <person name="Demange N."/>
            <person name="Francino M.P."/>
            <person name="Goltsman E."/>
            <person name="Huang Y."/>
            <person name="Kopp O.R."/>
            <person name="Labarre L."/>
            <person name="Lapidus A."/>
            <person name="Lavire C."/>
            <person name="Marechal J."/>
            <person name="Martinez M."/>
            <person name="Mastronunzio J.E."/>
            <person name="Mullin B.C."/>
            <person name="Niemann J."/>
            <person name="Pujic P."/>
            <person name="Rawnsley T."/>
            <person name="Rouy Z."/>
            <person name="Schenowitz C."/>
            <person name="Sellstedt A."/>
            <person name="Tavares F."/>
            <person name="Tomkins J.P."/>
            <person name="Vallenet D."/>
            <person name="Valverde C."/>
            <person name="Wall L.G."/>
            <person name="Wang Y."/>
            <person name="Medigue C."/>
            <person name="Benson D.R."/>
        </authorList>
    </citation>
    <scope>NUCLEOTIDE SEQUENCE [LARGE SCALE GENOMIC DNA]</scope>
    <source>
        <strain evidence="2">DSM 45818 / CECT 9043 / CcI3</strain>
    </source>
</reference>
<accession>Q2J5P0</accession>
<gene>
    <name evidence="1" type="ordered locus">Francci3_4052</name>
</gene>
<evidence type="ECO:0000313" key="1">
    <source>
        <dbReference type="EMBL" id="ABD13402.1"/>
    </source>
</evidence>
<dbReference type="OrthoDB" id="3217339at2"/>